<dbReference type="Proteomes" id="UP000697107">
    <property type="component" value="Unassembled WGS sequence"/>
</dbReference>
<name>A0A8T1B4U7_9STRA</name>
<reference evidence="3" key="1">
    <citation type="submission" date="2018-10" db="EMBL/GenBank/DDBJ databases">
        <title>Effector identification in a new, highly contiguous assembly of the strawberry crown rot pathogen Phytophthora cactorum.</title>
        <authorList>
            <person name="Armitage A.D."/>
            <person name="Nellist C.F."/>
            <person name="Bates H."/>
            <person name="Vickerstaff R.J."/>
            <person name="Harrison R.J."/>
        </authorList>
    </citation>
    <scope>NUCLEOTIDE SEQUENCE</scope>
    <source>
        <strain evidence="2">15-7</strain>
        <strain evidence="3">4032</strain>
        <strain evidence="4">4040</strain>
        <strain evidence="5">P415</strain>
    </source>
</reference>
<proteinExistence type="predicted"/>
<gene>
    <name evidence="2" type="ORF">PC113_g9010</name>
    <name evidence="3" type="ORF">PC115_g17491</name>
    <name evidence="4" type="ORF">PC117_g9264</name>
    <name evidence="5" type="ORF">PC118_g6628</name>
</gene>
<comment type="caution">
    <text evidence="3">The sequence shown here is derived from an EMBL/GenBank/DDBJ whole genome shotgun (WGS) entry which is preliminary data.</text>
</comment>
<protein>
    <submittedName>
        <fullName evidence="3">Uncharacterized protein</fullName>
    </submittedName>
</protein>
<dbReference type="Proteomes" id="UP000774804">
    <property type="component" value="Unassembled WGS sequence"/>
</dbReference>
<dbReference type="EMBL" id="RCMK01000210">
    <property type="protein sequence ID" value="KAG2943963.1"/>
    <property type="molecule type" value="Genomic_DNA"/>
</dbReference>
<evidence type="ECO:0000313" key="5">
    <source>
        <dbReference type="EMBL" id="KAG2988566.1"/>
    </source>
</evidence>
<evidence type="ECO:0000313" key="3">
    <source>
        <dbReference type="EMBL" id="KAG2896557.1"/>
    </source>
</evidence>
<feature type="region of interest" description="Disordered" evidence="1">
    <location>
        <begin position="82"/>
        <end position="104"/>
    </location>
</feature>
<evidence type="ECO:0000313" key="4">
    <source>
        <dbReference type="EMBL" id="KAG2943963.1"/>
    </source>
</evidence>
<accession>A0A8T1B4U7</accession>
<dbReference type="AlphaFoldDB" id="A0A8T1B4U7"/>
<evidence type="ECO:0000313" key="6">
    <source>
        <dbReference type="Proteomes" id="UP000774804"/>
    </source>
</evidence>
<sequence>MCSTSNGTGRRTATSVHHKLSFLVVQPKNKETPERRFSKLLFSLGSPVFRIVELKRIRARPAVLFLRSLRYSSSNRDRYRKRLIGPVPPNLGRRQQTDTGKPPCRRTIFRENPPTFGLPTDYFRKCTH</sequence>
<dbReference type="Proteomes" id="UP000736787">
    <property type="component" value="Unassembled WGS sequence"/>
</dbReference>
<dbReference type="EMBL" id="RCML01000150">
    <property type="protein sequence ID" value="KAG2988566.1"/>
    <property type="molecule type" value="Genomic_DNA"/>
</dbReference>
<dbReference type="EMBL" id="RCMG01000219">
    <property type="protein sequence ID" value="KAG2859345.1"/>
    <property type="molecule type" value="Genomic_DNA"/>
</dbReference>
<organism evidence="3 6">
    <name type="scientific">Phytophthora cactorum</name>
    <dbReference type="NCBI Taxonomy" id="29920"/>
    <lineage>
        <taxon>Eukaryota</taxon>
        <taxon>Sar</taxon>
        <taxon>Stramenopiles</taxon>
        <taxon>Oomycota</taxon>
        <taxon>Peronosporomycetes</taxon>
        <taxon>Peronosporales</taxon>
        <taxon>Peronosporaceae</taxon>
        <taxon>Phytophthora</taxon>
    </lineage>
</organism>
<dbReference type="EMBL" id="RCMI01000833">
    <property type="protein sequence ID" value="KAG2896557.1"/>
    <property type="molecule type" value="Genomic_DNA"/>
</dbReference>
<evidence type="ECO:0000313" key="2">
    <source>
        <dbReference type="EMBL" id="KAG2859345.1"/>
    </source>
</evidence>
<evidence type="ECO:0000256" key="1">
    <source>
        <dbReference type="SAM" id="MobiDB-lite"/>
    </source>
</evidence>
<dbReference type="Proteomes" id="UP000735874">
    <property type="component" value="Unassembled WGS sequence"/>
</dbReference>